<protein>
    <recommendedName>
        <fullName evidence="3">G protein-coupled receptor kinase</fullName>
    </recommendedName>
</protein>
<organism evidence="1 2">
    <name type="scientific">Dryococelus australis</name>
    <dbReference type="NCBI Taxonomy" id="614101"/>
    <lineage>
        <taxon>Eukaryota</taxon>
        <taxon>Metazoa</taxon>
        <taxon>Ecdysozoa</taxon>
        <taxon>Arthropoda</taxon>
        <taxon>Hexapoda</taxon>
        <taxon>Insecta</taxon>
        <taxon>Pterygota</taxon>
        <taxon>Neoptera</taxon>
        <taxon>Polyneoptera</taxon>
        <taxon>Phasmatodea</taxon>
        <taxon>Verophasmatodea</taxon>
        <taxon>Anareolatae</taxon>
        <taxon>Phasmatidae</taxon>
        <taxon>Eurycanthinae</taxon>
        <taxon>Dryococelus</taxon>
    </lineage>
</organism>
<proteinExistence type="predicted"/>
<evidence type="ECO:0000313" key="1">
    <source>
        <dbReference type="EMBL" id="KAJ8872908.1"/>
    </source>
</evidence>
<accession>A0ABQ9GLL1</accession>
<dbReference type="Proteomes" id="UP001159363">
    <property type="component" value="Chromosome 10"/>
</dbReference>
<dbReference type="EMBL" id="JARBHB010000011">
    <property type="protein sequence ID" value="KAJ8872908.1"/>
    <property type="molecule type" value="Genomic_DNA"/>
</dbReference>
<gene>
    <name evidence="1" type="ORF">PR048_026524</name>
</gene>
<evidence type="ECO:0000313" key="2">
    <source>
        <dbReference type="Proteomes" id="UP001159363"/>
    </source>
</evidence>
<reference evidence="1 2" key="1">
    <citation type="submission" date="2023-02" db="EMBL/GenBank/DDBJ databases">
        <title>LHISI_Scaffold_Assembly.</title>
        <authorList>
            <person name="Stuart O.P."/>
            <person name="Cleave R."/>
            <person name="Magrath M.J.L."/>
            <person name="Mikheyev A.S."/>
        </authorList>
    </citation>
    <scope>NUCLEOTIDE SEQUENCE [LARGE SCALE GENOMIC DNA]</scope>
    <source>
        <strain evidence="1">Daus_M_001</strain>
        <tissue evidence="1">Leg muscle</tissue>
    </source>
</reference>
<sequence length="102" mass="11869">MEDQLSDQSGDRDSDFNFMFATPKQRLDGTSQFEHYLSEPQLTEADQDLYKNFPLVISERWQAEVADTVFETINVEADKVEMKKKAKQKLKFDTDEKGRAVE</sequence>
<comment type="caution">
    <text evidence="1">The sequence shown here is derived from an EMBL/GenBank/DDBJ whole genome shotgun (WGS) entry which is preliminary data.</text>
</comment>
<name>A0ABQ9GLL1_9NEOP</name>
<dbReference type="Gene3D" id="1.10.287.1270">
    <property type="match status" value="1"/>
</dbReference>
<keyword evidence="2" id="KW-1185">Reference proteome</keyword>
<evidence type="ECO:0008006" key="3">
    <source>
        <dbReference type="Google" id="ProtNLM"/>
    </source>
</evidence>